<evidence type="ECO:0000259" key="3">
    <source>
        <dbReference type="Pfam" id="PF00296"/>
    </source>
</evidence>
<feature type="domain" description="Luciferase-like" evidence="3">
    <location>
        <begin position="42"/>
        <end position="335"/>
    </location>
</feature>
<dbReference type="InterPro" id="IPR036661">
    <property type="entry name" value="Luciferase-like_sf"/>
</dbReference>
<keyword evidence="2" id="KW-0503">Monooxygenase</keyword>
<dbReference type="Gene3D" id="3.20.20.30">
    <property type="entry name" value="Luciferase-like domain"/>
    <property type="match status" value="1"/>
</dbReference>
<dbReference type="EMBL" id="VDUZ01000032">
    <property type="protein sequence ID" value="TXL72595.1"/>
    <property type="molecule type" value="Genomic_DNA"/>
</dbReference>
<name>A0A5C8PG00_9HYPH</name>
<keyword evidence="5" id="KW-1185">Reference proteome</keyword>
<reference evidence="4 5" key="1">
    <citation type="submission" date="2019-06" db="EMBL/GenBank/DDBJ databases">
        <title>New taxonomy in bacterial strain CC-CFT640, isolated from vineyard.</title>
        <authorList>
            <person name="Lin S.-Y."/>
            <person name="Tsai C.-F."/>
            <person name="Young C.-C."/>
        </authorList>
    </citation>
    <scope>NUCLEOTIDE SEQUENCE [LARGE SCALE GENOMIC DNA]</scope>
    <source>
        <strain evidence="4 5">CC-CFT640</strain>
    </source>
</reference>
<evidence type="ECO:0000313" key="5">
    <source>
        <dbReference type="Proteomes" id="UP000321638"/>
    </source>
</evidence>
<gene>
    <name evidence="4" type="ORF">FHP25_25200</name>
</gene>
<comment type="caution">
    <text evidence="4">The sequence shown here is derived from an EMBL/GenBank/DDBJ whole genome shotgun (WGS) entry which is preliminary data.</text>
</comment>
<dbReference type="PANTHER" id="PTHR30137:SF8">
    <property type="entry name" value="BLR5498 PROTEIN"/>
    <property type="match status" value="1"/>
</dbReference>
<accession>A0A5C8PG00</accession>
<sequence length="376" mass="41356">MSGAGAPRPAHKTPSRTACLHAGRWAGSRHANPRQAMAGETMKFGVFDHMDRASTTLGEQFETRLKLIEAYDSLGFHAYHVAEHHATPLGMAPSPSVFLAAVAQRTRRLRFGPLVYTLNLYHPLRLIDEICMIDQMSGGRLELGVGRGISPFEVGYYGVDPATGPERFAETLAVILKGLTTRSLSHEGQYFTFRDVPMELEPVQRPHPPLWYGANTPDSAERLARQGYNVVIGLPAPAVRAFVDRYRAAWQAQGRHDTAPPLLGLSRHVVVGDTDKEAIDAARRAFKLWYGALEHLWRKNGVGLPRQLIPAAFDDAVAGGYIVAGAAATVRDRMRRDNDIAGINYCLCRLAFGDLSYEEASRSIALFAREVMPALA</sequence>
<dbReference type="GO" id="GO:0005829">
    <property type="term" value="C:cytosol"/>
    <property type="evidence" value="ECO:0007669"/>
    <property type="project" value="TreeGrafter"/>
</dbReference>
<dbReference type="PANTHER" id="PTHR30137">
    <property type="entry name" value="LUCIFERASE-LIKE MONOOXYGENASE"/>
    <property type="match status" value="1"/>
</dbReference>
<evidence type="ECO:0000256" key="1">
    <source>
        <dbReference type="ARBA" id="ARBA00023002"/>
    </source>
</evidence>
<evidence type="ECO:0000313" key="4">
    <source>
        <dbReference type="EMBL" id="TXL72595.1"/>
    </source>
</evidence>
<dbReference type="GO" id="GO:0016705">
    <property type="term" value="F:oxidoreductase activity, acting on paired donors, with incorporation or reduction of molecular oxygen"/>
    <property type="evidence" value="ECO:0007669"/>
    <property type="project" value="InterPro"/>
</dbReference>
<protein>
    <submittedName>
        <fullName evidence="4">LLM class flavin-dependent oxidoreductase</fullName>
    </submittedName>
</protein>
<dbReference type="SUPFAM" id="SSF51679">
    <property type="entry name" value="Bacterial luciferase-like"/>
    <property type="match status" value="1"/>
</dbReference>
<evidence type="ECO:0000256" key="2">
    <source>
        <dbReference type="ARBA" id="ARBA00023033"/>
    </source>
</evidence>
<proteinExistence type="predicted"/>
<dbReference type="InterPro" id="IPR050766">
    <property type="entry name" value="Bact_Lucif_Oxidored"/>
</dbReference>
<dbReference type="Proteomes" id="UP000321638">
    <property type="component" value="Unassembled WGS sequence"/>
</dbReference>
<dbReference type="GO" id="GO:0004497">
    <property type="term" value="F:monooxygenase activity"/>
    <property type="evidence" value="ECO:0007669"/>
    <property type="project" value="UniProtKB-KW"/>
</dbReference>
<dbReference type="AlphaFoldDB" id="A0A5C8PG00"/>
<dbReference type="InterPro" id="IPR011251">
    <property type="entry name" value="Luciferase-like_dom"/>
</dbReference>
<keyword evidence="1" id="KW-0560">Oxidoreductase</keyword>
<dbReference type="Pfam" id="PF00296">
    <property type="entry name" value="Bac_luciferase"/>
    <property type="match status" value="1"/>
</dbReference>
<organism evidence="4 5">
    <name type="scientific">Vineibacter terrae</name>
    <dbReference type="NCBI Taxonomy" id="2586908"/>
    <lineage>
        <taxon>Bacteria</taxon>
        <taxon>Pseudomonadati</taxon>
        <taxon>Pseudomonadota</taxon>
        <taxon>Alphaproteobacteria</taxon>
        <taxon>Hyphomicrobiales</taxon>
        <taxon>Vineibacter</taxon>
    </lineage>
</organism>
<dbReference type="OrthoDB" id="8477406at2"/>